<sequence>MADGLRPAQFGHYFWHMMVYLPVFLAFCFTAVKGLFFGPTDVRGFCIVFAEGLLVGIFSCTGFQAPLWSWWHKHVECNMGMPPWVHWMAGSMEFLIVGMRLFDTGGGPAAAMLGGGVDAEVAKRCALAHFVTCGLMGGALWTWPFGVRVLRGLVPSLLVLSASTLASDHWLRLAGMEDDCVKLHAASFGASLLGATAAALLFRDPKVKSSAD</sequence>
<reference evidence="2" key="1">
    <citation type="submission" date="2021-02" db="EMBL/GenBank/DDBJ databases">
        <authorList>
            <person name="Dougan E. K."/>
            <person name="Rhodes N."/>
            <person name="Thang M."/>
            <person name="Chan C."/>
        </authorList>
    </citation>
    <scope>NUCLEOTIDE SEQUENCE</scope>
</reference>
<accession>A0A813D4Z8</accession>
<feature type="transmembrane region" description="Helical" evidence="1">
    <location>
        <begin position="183"/>
        <end position="202"/>
    </location>
</feature>
<keyword evidence="1" id="KW-0472">Membrane</keyword>
<evidence type="ECO:0008006" key="4">
    <source>
        <dbReference type="Google" id="ProtNLM"/>
    </source>
</evidence>
<feature type="transmembrane region" description="Helical" evidence="1">
    <location>
        <begin position="13"/>
        <end position="32"/>
    </location>
</feature>
<feature type="transmembrane region" description="Helical" evidence="1">
    <location>
        <begin position="124"/>
        <end position="143"/>
    </location>
</feature>
<evidence type="ECO:0000313" key="3">
    <source>
        <dbReference type="Proteomes" id="UP000654075"/>
    </source>
</evidence>
<proteinExistence type="predicted"/>
<feature type="transmembrane region" description="Helical" evidence="1">
    <location>
        <begin position="84"/>
        <end position="103"/>
    </location>
</feature>
<protein>
    <recommendedName>
        <fullName evidence="4">Transmembrane protein</fullName>
    </recommendedName>
</protein>
<evidence type="ECO:0000256" key="1">
    <source>
        <dbReference type="SAM" id="Phobius"/>
    </source>
</evidence>
<dbReference type="OMA" id="MEDDCVK"/>
<organism evidence="2 3">
    <name type="scientific">Polarella glacialis</name>
    <name type="common">Dinoflagellate</name>
    <dbReference type="NCBI Taxonomy" id="89957"/>
    <lineage>
        <taxon>Eukaryota</taxon>
        <taxon>Sar</taxon>
        <taxon>Alveolata</taxon>
        <taxon>Dinophyceae</taxon>
        <taxon>Suessiales</taxon>
        <taxon>Suessiaceae</taxon>
        <taxon>Polarella</taxon>
    </lineage>
</organism>
<gene>
    <name evidence="2" type="ORF">PGLA1383_LOCUS227</name>
</gene>
<keyword evidence="1" id="KW-0812">Transmembrane</keyword>
<keyword evidence="1" id="KW-1133">Transmembrane helix</keyword>
<feature type="transmembrane region" description="Helical" evidence="1">
    <location>
        <begin position="44"/>
        <end position="64"/>
    </location>
</feature>
<dbReference type="Proteomes" id="UP000654075">
    <property type="component" value="Unassembled WGS sequence"/>
</dbReference>
<name>A0A813D4Z8_POLGL</name>
<dbReference type="AlphaFoldDB" id="A0A813D4Z8"/>
<keyword evidence="3" id="KW-1185">Reference proteome</keyword>
<comment type="caution">
    <text evidence="2">The sequence shown here is derived from an EMBL/GenBank/DDBJ whole genome shotgun (WGS) entry which is preliminary data.</text>
</comment>
<dbReference type="EMBL" id="CAJNNV010000043">
    <property type="protein sequence ID" value="CAE8581197.1"/>
    <property type="molecule type" value="Genomic_DNA"/>
</dbReference>
<evidence type="ECO:0000313" key="2">
    <source>
        <dbReference type="EMBL" id="CAE8581197.1"/>
    </source>
</evidence>